<dbReference type="OrthoDB" id="196472at2"/>
<reference evidence="8 9" key="1">
    <citation type="submission" date="2019-02" db="EMBL/GenBank/DDBJ databases">
        <title>Genomic Encyclopedia of Type Strains, Phase IV (KMG-IV): sequencing the most valuable type-strain genomes for metagenomic binning, comparative biology and taxonomic classification.</title>
        <authorList>
            <person name="Goeker M."/>
        </authorList>
    </citation>
    <scope>NUCLEOTIDE SEQUENCE [LARGE SCALE GENOMIC DNA]</scope>
    <source>
        <strain evidence="8 9">K24</strain>
    </source>
</reference>
<dbReference type="InterPro" id="IPR016174">
    <property type="entry name" value="Di-haem_cyt_TM"/>
</dbReference>
<dbReference type="SUPFAM" id="SSF81342">
    <property type="entry name" value="Transmembrane di-heme cytochromes"/>
    <property type="match status" value="1"/>
</dbReference>
<dbReference type="InterPro" id="IPR051542">
    <property type="entry name" value="Hydrogenase_cytochrome"/>
</dbReference>
<evidence type="ECO:0000259" key="7">
    <source>
        <dbReference type="Pfam" id="PF01292"/>
    </source>
</evidence>
<dbReference type="Gene3D" id="1.20.950.20">
    <property type="entry name" value="Transmembrane di-heme cytochromes, Chain C"/>
    <property type="match status" value="1"/>
</dbReference>
<feature type="domain" description="Cytochrome b561 bacterial/Ni-hydrogenase" evidence="7">
    <location>
        <begin position="9"/>
        <end position="180"/>
    </location>
</feature>
<evidence type="ECO:0000256" key="2">
    <source>
        <dbReference type="ARBA" id="ARBA00022475"/>
    </source>
</evidence>
<dbReference type="PANTHER" id="PTHR30485:SF2">
    <property type="entry name" value="BLL0597 PROTEIN"/>
    <property type="match status" value="1"/>
</dbReference>
<dbReference type="EMBL" id="SGXC01000001">
    <property type="protein sequence ID" value="RZS86379.1"/>
    <property type="molecule type" value="Genomic_DNA"/>
</dbReference>
<evidence type="ECO:0000256" key="3">
    <source>
        <dbReference type="ARBA" id="ARBA00022692"/>
    </source>
</evidence>
<keyword evidence="9" id="KW-1185">Reference proteome</keyword>
<dbReference type="Proteomes" id="UP000292445">
    <property type="component" value="Unassembled WGS sequence"/>
</dbReference>
<gene>
    <name evidence="8" type="ORF">EV675_2419</name>
</gene>
<keyword evidence="5 6" id="KW-0472">Membrane</keyword>
<dbReference type="GO" id="GO:0020037">
    <property type="term" value="F:heme binding"/>
    <property type="evidence" value="ECO:0007669"/>
    <property type="project" value="TreeGrafter"/>
</dbReference>
<dbReference type="GO" id="GO:0009055">
    <property type="term" value="F:electron transfer activity"/>
    <property type="evidence" value="ECO:0007669"/>
    <property type="project" value="InterPro"/>
</dbReference>
<proteinExistence type="predicted"/>
<evidence type="ECO:0000313" key="9">
    <source>
        <dbReference type="Proteomes" id="UP000292445"/>
    </source>
</evidence>
<evidence type="ECO:0000256" key="1">
    <source>
        <dbReference type="ARBA" id="ARBA00004651"/>
    </source>
</evidence>
<dbReference type="RefSeq" id="WP_130357479.1">
    <property type="nucleotide sequence ID" value="NZ_SGXC01000001.1"/>
</dbReference>
<evidence type="ECO:0000313" key="8">
    <source>
        <dbReference type="EMBL" id="RZS86379.1"/>
    </source>
</evidence>
<organism evidence="8 9">
    <name type="scientific">Pigmentiphaga kullae</name>
    <dbReference type="NCBI Taxonomy" id="151784"/>
    <lineage>
        <taxon>Bacteria</taxon>
        <taxon>Pseudomonadati</taxon>
        <taxon>Pseudomonadota</taxon>
        <taxon>Betaproteobacteria</taxon>
        <taxon>Burkholderiales</taxon>
        <taxon>Alcaligenaceae</taxon>
        <taxon>Pigmentiphaga</taxon>
    </lineage>
</organism>
<dbReference type="AlphaFoldDB" id="A0A4Q7NMH9"/>
<comment type="subcellular location">
    <subcellularLocation>
        <location evidence="1">Cell membrane</location>
        <topology evidence="1">Multi-pass membrane protein</topology>
    </subcellularLocation>
</comment>
<keyword evidence="3 6" id="KW-0812">Transmembrane</keyword>
<feature type="transmembrane region" description="Helical" evidence="6">
    <location>
        <begin position="149"/>
        <end position="167"/>
    </location>
</feature>
<evidence type="ECO:0000256" key="6">
    <source>
        <dbReference type="SAM" id="Phobius"/>
    </source>
</evidence>
<feature type="transmembrane region" description="Helical" evidence="6">
    <location>
        <begin position="16"/>
        <end position="38"/>
    </location>
</feature>
<evidence type="ECO:0000256" key="4">
    <source>
        <dbReference type="ARBA" id="ARBA00022989"/>
    </source>
</evidence>
<comment type="caution">
    <text evidence="8">The sequence shown here is derived from an EMBL/GenBank/DDBJ whole genome shotgun (WGS) entry which is preliminary data.</text>
</comment>
<sequence>MSNPSKIRVWDLPTRLFHWLLVICVIGAFVTIKVGGLWTEYHLLFGYAVLGLILFRIVWGFVGSSHARFARFVRGPRAIAAYLGGAMPRTPGHNPLGALSAVAMILLLGYQAVTGLFANDDIFTEGPLAGLVGKDWSDRLTGLHKLDELPILILVGLHVLAIVWYRVAKKQKLTRAMITGDAPAEEFAAGADSARDTAGTRLLALVIAAAAAAVVYGIVSLRPAAMF</sequence>
<dbReference type="PANTHER" id="PTHR30485">
    <property type="entry name" value="NI/FE-HYDROGENASE 1 B-TYPE CYTOCHROME SUBUNIT"/>
    <property type="match status" value="1"/>
</dbReference>
<keyword evidence="2" id="KW-1003">Cell membrane</keyword>
<accession>A0A4Q7NMH9</accession>
<protein>
    <submittedName>
        <fullName evidence="8">Cytochrome b</fullName>
    </submittedName>
</protein>
<keyword evidence="4 6" id="KW-1133">Transmembrane helix</keyword>
<dbReference type="InterPro" id="IPR011577">
    <property type="entry name" value="Cyt_b561_bac/Ni-Hgenase"/>
</dbReference>
<feature type="transmembrane region" description="Helical" evidence="6">
    <location>
        <begin position="202"/>
        <end position="221"/>
    </location>
</feature>
<evidence type="ECO:0000256" key="5">
    <source>
        <dbReference type="ARBA" id="ARBA00023136"/>
    </source>
</evidence>
<dbReference type="GO" id="GO:0022904">
    <property type="term" value="P:respiratory electron transport chain"/>
    <property type="evidence" value="ECO:0007669"/>
    <property type="project" value="InterPro"/>
</dbReference>
<dbReference type="Pfam" id="PF01292">
    <property type="entry name" value="Ni_hydr_CYTB"/>
    <property type="match status" value="1"/>
</dbReference>
<feature type="transmembrane region" description="Helical" evidence="6">
    <location>
        <begin position="44"/>
        <end position="62"/>
    </location>
</feature>
<feature type="transmembrane region" description="Helical" evidence="6">
    <location>
        <begin position="96"/>
        <end position="118"/>
    </location>
</feature>
<dbReference type="GO" id="GO:0005886">
    <property type="term" value="C:plasma membrane"/>
    <property type="evidence" value="ECO:0007669"/>
    <property type="project" value="UniProtKB-SubCell"/>
</dbReference>
<name>A0A4Q7NMH9_9BURK</name>